<comment type="caution">
    <text evidence="3">The sequence shown here is derived from an EMBL/GenBank/DDBJ whole genome shotgun (WGS) entry which is preliminary data.</text>
</comment>
<keyword evidence="2" id="KW-0472">Membrane</keyword>
<evidence type="ECO:0000313" key="4">
    <source>
        <dbReference type="Proteomes" id="UP000593567"/>
    </source>
</evidence>
<keyword evidence="1" id="KW-0175">Coiled coil</keyword>
<dbReference type="AlphaFoldDB" id="A0A7J7KNI3"/>
<evidence type="ECO:0000256" key="1">
    <source>
        <dbReference type="SAM" id="Coils"/>
    </source>
</evidence>
<name>A0A7J7KNI3_BUGNE</name>
<reference evidence="3" key="1">
    <citation type="submission" date="2020-06" db="EMBL/GenBank/DDBJ databases">
        <title>Draft genome of Bugula neritina, a colonial animal packing powerful symbionts and potential medicines.</title>
        <authorList>
            <person name="Rayko M."/>
        </authorList>
    </citation>
    <scope>NUCLEOTIDE SEQUENCE [LARGE SCALE GENOMIC DNA]</scope>
    <source>
        <strain evidence="3">Kwan_BN1</strain>
    </source>
</reference>
<dbReference type="EMBL" id="VXIV02000212">
    <property type="protein sequence ID" value="KAF6039750.1"/>
    <property type="molecule type" value="Genomic_DNA"/>
</dbReference>
<sequence>MTAATFSTEIILAMTKILSALVYVIIIISMFSCVMVVLMFIYTKSDQLDSLEEYQNLQKVMNQLQDEKEAYRQRTITRRLALQALNTFSKVSLPGHKDWKYNVRYV</sequence>
<feature type="coiled-coil region" evidence="1">
    <location>
        <begin position="47"/>
        <end position="74"/>
    </location>
</feature>
<evidence type="ECO:0000256" key="2">
    <source>
        <dbReference type="SAM" id="Phobius"/>
    </source>
</evidence>
<gene>
    <name evidence="3" type="ORF">EB796_001902</name>
</gene>
<feature type="transmembrane region" description="Helical" evidence="2">
    <location>
        <begin position="20"/>
        <end position="42"/>
    </location>
</feature>
<accession>A0A7J7KNI3</accession>
<evidence type="ECO:0000313" key="3">
    <source>
        <dbReference type="EMBL" id="KAF6039750.1"/>
    </source>
</evidence>
<organism evidence="3 4">
    <name type="scientific">Bugula neritina</name>
    <name type="common">Brown bryozoan</name>
    <name type="synonym">Sertularia neritina</name>
    <dbReference type="NCBI Taxonomy" id="10212"/>
    <lineage>
        <taxon>Eukaryota</taxon>
        <taxon>Metazoa</taxon>
        <taxon>Spiralia</taxon>
        <taxon>Lophotrochozoa</taxon>
        <taxon>Bryozoa</taxon>
        <taxon>Gymnolaemata</taxon>
        <taxon>Cheilostomatida</taxon>
        <taxon>Flustrina</taxon>
        <taxon>Buguloidea</taxon>
        <taxon>Bugulidae</taxon>
        <taxon>Bugula</taxon>
    </lineage>
</organism>
<keyword evidence="4" id="KW-1185">Reference proteome</keyword>
<proteinExistence type="predicted"/>
<dbReference type="Proteomes" id="UP000593567">
    <property type="component" value="Unassembled WGS sequence"/>
</dbReference>
<keyword evidence="2" id="KW-1133">Transmembrane helix</keyword>
<protein>
    <submittedName>
        <fullName evidence="3">Uncharacterized protein</fullName>
    </submittedName>
</protein>
<keyword evidence="2" id="KW-0812">Transmembrane</keyword>